<feature type="domain" description="Histidine kinase" evidence="8">
    <location>
        <begin position="586"/>
        <end position="804"/>
    </location>
</feature>
<dbReference type="Pfam" id="PF13589">
    <property type="entry name" value="HATPase_c_3"/>
    <property type="match status" value="1"/>
</dbReference>
<dbReference type="PANTHER" id="PTHR44936:SF10">
    <property type="entry name" value="SENSOR PROTEIN RSTB"/>
    <property type="match status" value="1"/>
</dbReference>
<protein>
    <recommendedName>
        <fullName evidence="2">histidine kinase</fullName>
        <ecNumber evidence="2">2.7.13.3</ecNumber>
    </recommendedName>
</protein>
<dbReference type="InterPro" id="IPR050980">
    <property type="entry name" value="2C_sensor_his_kinase"/>
</dbReference>
<comment type="catalytic activity">
    <reaction evidence="1">
        <text>ATP + protein L-histidine = ADP + protein N-phospho-L-histidine.</text>
        <dbReference type="EC" id="2.7.13.3"/>
    </reaction>
</comment>
<evidence type="ECO:0000256" key="5">
    <source>
        <dbReference type="ARBA" id="ARBA00022777"/>
    </source>
</evidence>
<dbReference type="RefSeq" id="WP_231461377.1">
    <property type="nucleotide sequence ID" value="NZ_JAJOHW010000030.1"/>
</dbReference>
<evidence type="ECO:0000313" key="10">
    <source>
        <dbReference type="Proteomes" id="UP001595999"/>
    </source>
</evidence>
<evidence type="ECO:0000256" key="1">
    <source>
        <dbReference type="ARBA" id="ARBA00000085"/>
    </source>
</evidence>
<dbReference type="InterPro" id="IPR005467">
    <property type="entry name" value="His_kinase_dom"/>
</dbReference>
<dbReference type="InterPro" id="IPR004358">
    <property type="entry name" value="Sig_transdc_His_kin-like_C"/>
</dbReference>
<dbReference type="Pfam" id="PF02518">
    <property type="entry name" value="HATPase_c"/>
    <property type="match status" value="1"/>
</dbReference>
<dbReference type="SMART" id="SM00387">
    <property type="entry name" value="HATPase_c"/>
    <property type="match status" value="1"/>
</dbReference>
<keyword evidence="7" id="KW-0175">Coiled coil</keyword>
<keyword evidence="5" id="KW-0418">Kinase</keyword>
<dbReference type="EMBL" id="JBHSEK010000011">
    <property type="protein sequence ID" value="MFC4491157.1"/>
    <property type="molecule type" value="Genomic_DNA"/>
</dbReference>
<dbReference type="CDD" id="cd00075">
    <property type="entry name" value="HATPase"/>
    <property type="match status" value="1"/>
</dbReference>
<accession>A0ABV8ZW15</accession>
<keyword evidence="10" id="KW-1185">Reference proteome</keyword>
<evidence type="ECO:0000313" key="9">
    <source>
        <dbReference type="EMBL" id="MFC4491157.1"/>
    </source>
</evidence>
<dbReference type="PRINTS" id="PR00344">
    <property type="entry name" value="BCTRLSENSOR"/>
</dbReference>
<evidence type="ECO:0000259" key="8">
    <source>
        <dbReference type="PROSITE" id="PS50109"/>
    </source>
</evidence>
<dbReference type="PANTHER" id="PTHR44936">
    <property type="entry name" value="SENSOR PROTEIN CREC"/>
    <property type="match status" value="1"/>
</dbReference>
<sequence length="807" mass="89849">MSFKIAARTILHLGAELISSDAVALYELIKNSIDAKSKNGVDVHFNITVRHADFLSVYKQLEASIKAAEEPNVVGALSSGELDQVSLQNFKDLFIGKVTSDAPRELRAKYEAGISAASSHEALLISARQAYSDSSEIVVSDTGDGMSLKDLKDVYLTIGTTNRTRAVRDAIENHVAKPPYLGEKGVGRLSVMRLGWKVKIETAKESDSSTNVLDINWHEFEEAFDDDASSVVLTPYEGGAKAEPSFTRITISDLRATWTAQSLKEIARLQIARMTDPFSWAEPQRFPIRLWFNGAPVDTQRQVAKALLGHAHSTCVGQLTLDGGAPSISLKFTSSLYETKDEPFVFDMTDLMGMAGIRESGLPASTLRTLGTFKFELYWFNRQRLRAFPDVGDITAVRTLVRTWTGVCLFRDGYRVLPYGDEGDDWLGLDIEALGAQGYKLNTKQIIGRVSIGRTNNPELVDQTNRQGLMDTPEKEMLIKLLRNIVSIKWRSFLDSAMVARKAANLTSFDAPAETSAVEKYQSRADQSLQSIRTDFHVDAKLLREVRDAFAEIKDAHRRAIERIETIEEQKERLTQLAGVGLLVETIAHELARATELTQQTLKDLKYQSLDSGSASALNTLAQQIKVIQKRLATLEPLSVTARQRRSRQPLARIVDYVLEGHVAQFSRHRISASRQTQEDDIHAFIIEGHVVQILENLINNSIYWLDIARKESPDLDAKIEVWLTASPPTIHYRDNGPGIPASRIQAVFEPFFSTKSENASRRQGLGLYIARQNAELLGGTLNLSDLGEPRVGRYNTFVLELKEGAE</sequence>
<evidence type="ECO:0000256" key="4">
    <source>
        <dbReference type="ARBA" id="ARBA00022741"/>
    </source>
</evidence>
<evidence type="ECO:0000256" key="7">
    <source>
        <dbReference type="SAM" id="Coils"/>
    </source>
</evidence>
<evidence type="ECO:0000256" key="2">
    <source>
        <dbReference type="ARBA" id="ARBA00012438"/>
    </source>
</evidence>
<name>A0ABV8ZW15_9NEIS</name>
<dbReference type="EC" id="2.7.13.3" evidence="2"/>
<comment type="caution">
    <text evidence="9">The sequence shown here is derived from an EMBL/GenBank/DDBJ whole genome shotgun (WGS) entry which is preliminary data.</text>
</comment>
<dbReference type="PROSITE" id="PS50109">
    <property type="entry name" value="HIS_KIN"/>
    <property type="match status" value="1"/>
</dbReference>
<proteinExistence type="predicted"/>
<keyword evidence="4" id="KW-0547">Nucleotide-binding</keyword>
<organism evidence="9 10">
    <name type="scientific">Chromobacterium aquaticum</name>
    <dbReference type="NCBI Taxonomy" id="467180"/>
    <lineage>
        <taxon>Bacteria</taxon>
        <taxon>Pseudomonadati</taxon>
        <taxon>Pseudomonadota</taxon>
        <taxon>Betaproteobacteria</taxon>
        <taxon>Neisseriales</taxon>
        <taxon>Chromobacteriaceae</taxon>
        <taxon>Chromobacterium</taxon>
    </lineage>
</organism>
<evidence type="ECO:0000256" key="6">
    <source>
        <dbReference type="ARBA" id="ARBA00022840"/>
    </source>
</evidence>
<dbReference type="InterPro" id="IPR036890">
    <property type="entry name" value="HATPase_C_sf"/>
</dbReference>
<keyword evidence="3" id="KW-0808">Transferase</keyword>
<dbReference type="InterPro" id="IPR003594">
    <property type="entry name" value="HATPase_dom"/>
</dbReference>
<dbReference type="Gene3D" id="3.30.565.10">
    <property type="entry name" value="Histidine kinase-like ATPase, C-terminal domain"/>
    <property type="match status" value="2"/>
</dbReference>
<gene>
    <name evidence="9" type="ORF">ACFO0R_16215</name>
</gene>
<reference evidence="10" key="1">
    <citation type="journal article" date="2019" name="Int. J. Syst. Evol. Microbiol.">
        <title>The Global Catalogue of Microorganisms (GCM) 10K type strain sequencing project: providing services to taxonomists for standard genome sequencing and annotation.</title>
        <authorList>
            <consortium name="The Broad Institute Genomics Platform"/>
            <consortium name="The Broad Institute Genome Sequencing Center for Infectious Disease"/>
            <person name="Wu L."/>
            <person name="Ma J."/>
        </authorList>
    </citation>
    <scope>NUCLEOTIDE SEQUENCE [LARGE SCALE GENOMIC DNA]</scope>
    <source>
        <strain evidence="10">CGMCC 4.7608</strain>
    </source>
</reference>
<evidence type="ECO:0000256" key="3">
    <source>
        <dbReference type="ARBA" id="ARBA00022679"/>
    </source>
</evidence>
<feature type="coiled-coil region" evidence="7">
    <location>
        <begin position="550"/>
        <end position="577"/>
    </location>
</feature>
<dbReference type="SUPFAM" id="SSF55874">
    <property type="entry name" value="ATPase domain of HSP90 chaperone/DNA topoisomerase II/histidine kinase"/>
    <property type="match status" value="2"/>
</dbReference>
<dbReference type="Proteomes" id="UP001595999">
    <property type="component" value="Unassembled WGS sequence"/>
</dbReference>
<dbReference type="GO" id="GO:0005524">
    <property type="term" value="F:ATP binding"/>
    <property type="evidence" value="ECO:0007669"/>
    <property type="project" value="UniProtKB-KW"/>
</dbReference>
<keyword evidence="6 9" id="KW-0067">ATP-binding</keyword>